<keyword evidence="2" id="KW-1185">Reference proteome</keyword>
<dbReference type="KEGG" id="blac:94351298"/>
<dbReference type="GeneID" id="94351298"/>
<reference evidence="1 2" key="1">
    <citation type="journal article" date="2021" name="Genome Biol.">
        <title>AFLAP: assembly-free linkage analysis pipeline using k-mers from genome sequencing data.</title>
        <authorList>
            <person name="Fletcher K."/>
            <person name="Zhang L."/>
            <person name="Gil J."/>
            <person name="Han R."/>
            <person name="Cavanaugh K."/>
            <person name="Michelmore R."/>
        </authorList>
    </citation>
    <scope>NUCLEOTIDE SEQUENCE [LARGE SCALE GENOMIC DNA]</scope>
    <source>
        <strain evidence="1 2">SF5</strain>
    </source>
</reference>
<dbReference type="AlphaFoldDB" id="A0A976IAU4"/>
<dbReference type="RefSeq" id="XP_067814283.1">
    <property type="nucleotide sequence ID" value="XM_067965627.1"/>
</dbReference>
<name>A0A976IAU4_BRELC</name>
<proteinExistence type="predicted"/>
<comment type="caution">
    <text evidence="1">The sequence shown here is derived from an EMBL/GenBank/DDBJ whole genome shotgun (WGS) entry which is preliminary data.</text>
</comment>
<dbReference type="EMBL" id="SHOA02000002">
    <property type="protein sequence ID" value="TDH64784.1"/>
    <property type="molecule type" value="Genomic_DNA"/>
</dbReference>
<organism evidence="1 2">
    <name type="scientific">Bremia lactucae</name>
    <name type="common">Lettuce downy mildew</name>
    <dbReference type="NCBI Taxonomy" id="4779"/>
    <lineage>
        <taxon>Eukaryota</taxon>
        <taxon>Sar</taxon>
        <taxon>Stramenopiles</taxon>
        <taxon>Oomycota</taxon>
        <taxon>Peronosporomycetes</taxon>
        <taxon>Peronosporales</taxon>
        <taxon>Peronosporaceae</taxon>
        <taxon>Bremia</taxon>
    </lineage>
</organism>
<evidence type="ECO:0008006" key="3">
    <source>
        <dbReference type="Google" id="ProtNLM"/>
    </source>
</evidence>
<dbReference type="Proteomes" id="UP000294530">
    <property type="component" value="Unassembled WGS sequence"/>
</dbReference>
<protein>
    <recommendedName>
        <fullName evidence="3">PH domain-containing protein</fullName>
    </recommendedName>
</protein>
<dbReference type="OrthoDB" id="165643at2759"/>
<gene>
    <name evidence="1" type="ORF">CCR75_007569</name>
</gene>
<sequence>MKPIAISITPAHLNDAVQFQSTAYLVHAASFDTTLSSDAVFNLIVHRPRISGGILTIPIDSTVRLVKCFRSEARHNTIRLRYGKEQKCLIVRVFDSLERDKWLAGIIRAIAAAQNLENYVPISTYIYDWNEIESRST</sequence>
<evidence type="ECO:0000313" key="1">
    <source>
        <dbReference type="EMBL" id="TDH64784.1"/>
    </source>
</evidence>
<evidence type="ECO:0000313" key="2">
    <source>
        <dbReference type="Proteomes" id="UP000294530"/>
    </source>
</evidence>
<accession>A0A976IAU4</accession>